<reference evidence="2" key="1">
    <citation type="journal article" date="2015" name="Nat. Plants">
        <title>Genome expansion of Arabis alpina linked with retrotransposition and reduced symmetric DNA methylation.</title>
        <authorList>
            <person name="Willing E.M."/>
            <person name="Rawat V."/>
            <person name="Mandakova T."/>
            <person name="Maumus F."/>
            <person name="James G.V."/>
            <person name="Nordstroem K.J."/>
            <person name="Becker C."/>
            <person name="Warthmann N."/>
            <person name="Chica C."/>
            <person name="Szarzynska B."/>
            <person name="Zytnicki M."/>
            <person name="Albani M.C."/>
            <person name="Kiefer C."/>
            <person name="Bergonzi S."/>
            <person name="Castaings L."/>
            <person name="Mateos J.L."/>
            <person name="Berns M.C."/>
            <person name="Bujdoso N."/>
            <person name="Piofczyk T."/>
            <person name="de Lorenzo L."/>
            <person name="Barrero-Sicilia C."/>
            <person name="Mateos I."/>
            <person name="Piednoel M."/>
            <person name="Hagmann J."/>
            <person name="Chen-Min-Tao R."/>
            <person name="Iglesias-Fernandez R."/>
            <person name="Schuster S.C."/>
            <person name="Alonso-Blanco C."/>
            <person name="Roudier F."/>
            <person name="Carbonero P."/>
            <person name="Paz-Ares J."/>
            <person name="Davis S.J."/>
            <person name="Pecinka A."/>
            <person name="Quesneville H."/>
            <person name="Colot V."/>
            <person name="Lysak M.A."/>
            <person name="Weigel D."/>
            <person name="Coupland G."/>
            <person name="Schneeberger K."/>
        </authorList>
    </citation>
    <scope>NUCLEOTIDE SEQUENCE [LARGE SCALE GENOMIC DNA]</scope>
    <source>
        <strain evidence="2">cv. Pajares</strain>
    </source>
</reference>
<evidence type="ECO:0000313" key="2">
    <source>
        <dbReference type="Proteomes" id="UP000029120"/>
    </source>
</evidence>
<protein>
    <submittedName>
        <fullName evidence="1">Uncharacterized protein</fullName>
    </submittedName>
</protein>
<dbReference type="Proteomes" id="UP000029120">
    <property type="component" value="Unassembled WGS sequence"/>
</dbReference>
<accession>A0A087FXY4</accession>
<sequence length="45" mass="5278">MFNQEIIVHWKLRGVNGEHKVEVDMDSSKMDHLVVFHFNIITGLI</sequence>
<keyword evidence="2" id="KW-1185">Reference proteome</keyword>
<organism evidence="1 2">
    <name type="scientific">Arabis alpina</name>
    <name type="common">Alpine rock-cress</name>
    <dbReference type="NCBI Taxonomy" id="50452"/>
    <lineage>
        <taxon>Eukaryota</taxon>
        <taxon>Viridiplantae</taxon>
        <taxon>Streptophyta</taxon>
        <taxon>Embryophyta</taxon>
        <taxon>Tracheophyta</taxon>
        <taxon>Spermatophyta</taxon>
        <taxon>Magnoliopsida</taxon>
        <taxon>eudicotyledons</taxon>
        <taxon>Gunneridae</taxon>
        <taxon>Pentapetalae</taxon>
        <taxon>rosids</taxon>
        <taxon>malvids</taxon>
        <taxon>Brassicales</taxon>
        <taxon>Brassicaceae</taxon>
        <taxon>Arabideae</taxon>
        <taxon>Arabis</taxon>
    </lineage>
</organism>
<evidence type="ECO:0000313" key="1">
    <source>
        <dbReference type="EMBL" id="KFK22486.1"/>
    </source>
</evidence>
<dbReference type="EMBL" id="KL988722">
    <property type="protein sequence ID" value="KFK22486.1"/>
    <property type="molecule type" value="Genomic_DNA"/>
</dbReference>
<dbReference type="Gramene" id="KFK22486">
    <property type="protein sequence ID" value="KFK22486"/>
    <property type="gene ID" value="AALP_AAs46524U000600"/>
</dbReference>
<proteinExistence type="predicted"/>
<name>A0A087FXY4_ARAAL</name>
<gene>
    <name evidence="1" type="ORF">AALP_AAs46524U000600</name>
</gene>
<dbReference type="AlphaFoldDB" id="A0A087FXY4"/>